<gene>
    <name evidence="2" type="ORF">HYC85_026650</name>
</gene>
<name>A0A7J7G6D2_CAMSI</name>
<comment type="caution">
    <text evidence="2">The sequence shown here is derived from an EMBL/GenBank/DDBJ whole genome shotgun (WGS) entry which is preliminary data.</text>
</comment>
<feature type="transmembrane region" description="Helical" evidence="1">
    <location>
        <begin position="14"/>
        <end position="35"/>
    </location>
</feature>
<keyword evidence="1" id="KW-1133">Transmembrane helix</keyword>
<keyword evidence="1" id="KW-0472">Membrane</keyword>
<accession>A0A7J7G6D2</accession>
<dbReference type="EMBL" id="JACBKZ010000013">
    <property type="protein sequence ID" value="KAF5935521.1"/>
    <property type="molecule type" value="Genomic_DNA"/>
</dbReference>
<keyword evidence="3" id="KW-1185">Reference proteome</keyword>
<reference evidence="3" key="1">
    <citation type="journal article" date="2020" name="Nat. Commun.">
        <title>Genome assembly of wild tea tree DASZ reveals pedigree and selection history of tea varieties.</title>
        <authorList>
            <person name="Zhang W."/>
            <person name="Zhang Y."/>
            <person name="Qiu H."/>
            <person name="Guo Y."/>
            <person name="Wan H."/>
            <person name="Zhang X."/>
            <person name="Scossa F."/>
            <person name="Alseekh S."/>
            <person name="Zhang Q."/>
            <person name="Wang P."/>
            <person name="Xu L."/>
            <person name="Schmidt M.H."/>
            <person name="Jia X."/>
            <person name="Li D."/>
            <person name="Zhu A."/>
            <person name="Guo F."/>
            <person name="Chen W."/>
            <person name="Ni D."/>
            <person name="Usadel B."/>
            <person name="Fernie A.R."/>
            <person name="Wen W."/>
        </authorList>
    </citation>
    <scope>NUCLEOTIDE SEQUENCE [LARGE SCALE GENOMIC DNA]</scope>
    <source>
        <strain evidence="3">cv. G240</strain>
    </source>
</reference>
<evidence type="ECO:0000256" key="1">
    <source>
        <dbReference type="SAM" id="Phobius"/>
    </source>
</evidence>
<organism evidence="2 3">
    <name type="scientific">Camellia sinensis</name>
    <name type="common">Tea plant</name>
    <name type="synonym">Thea sinensis</name>
    <dbReference type="NCBI Taxonomy" id="4442"/>
    <lineage>
        <taxon>Eukaryota</taxon>
        <taxon>Viridiplantae</taxon>
        <taxon>Streptophyta</taxon>
        <taxon>Embryophyta</taxon>
        <taxon>Tracheophyta</taxon>
        <taxon>Spermatophyta</taxon>
        <taxon>Magnoliopsida</taxon>
        <taxon>eudicotyledons</taxon>
        <taxon>Gunneridae</taxon>
        <taxon>Pentapetalae</taxon>
        <taxon>asterids</taxon>
        <taxon>Ericales</taxon>
        <taxon>Theaceae</taxon>
        <taxon>Camellia</taxon>
    </lineage>
</organism>
<proteinExistence type="predicted"/>
<evidence type="ECO:0000313" key="3">
    <source>
        <dbReference type="Proteomes" id="UP000593564"/>
    </source>
</evidence>
<evidence type="ECO:0000313" key="2">
    <source>
        <dbReference type="EMBL" id="KAF5935521.1"/>
    </source>
</evidence>
<reference evidence="2 3" key="2">
    <citation type="submission" date="2020-07" db="EMBL/GenBank/DDBJ databases">
        <title>Genome assembly of wild tea tree DASZ reveals pedigree and selection history of tea varieties.</title>
        <authorList>
            <person name="Zhang W."/>
        </authorList>
    </citation>
    <scope>NUCLEOTIDE SEQUENCE [LARGE SCALE GENOMIC DNA]</scope>
    <source>
        <strain evidence="3">cv. G240</strain>
        <tissue evidence="2">Leaf</tissue>
    </source>
</reference>
<dbReference type="AlphaFoldDB" id="A0A7J7G6D2"/>
<sequence>MEFDIDQHRLENCLYFFLVNSFQGNIYLYFVIILIPAERSKCEIIQCWI</sequence>
<protein>
    <submittedName>
        <fullName evidence="2">Uncharacterized protein</fullName>
    </submittedName>
</protein>
<dbReference type="Proteomes" id="UP000593564">
    <property type="component" value="Unassembled WGS sequence"/>
</dbReference>
<keyword evidence="1" id="KW-0812">Transmembrane</keyword>